<dbReference type="Proteomes" id="UP000184031">
    <property type="component" value="Unassembled WGS sequence"/>
</dbReference>
<organism evidence="2 3">
    <name type="scientific">Flagellimonas taeanensis</name>
    <dbReference type="NCBI Taxonomy" id="1005926"/>
    <lineage>
        <taxon>Bacteria</taxon>
        <taxon>Pseudomonadati</taxon>
        <taxon>Bacteroidota</taxon>
        <taxon>Flavobacteriia</taxon>
        <taxon>Flavobacteriales</taxon>
        <taxon>Flavobacteriaceae</taxon>
        <taxon>Flagellimonas</taxon>
    </lineage>
</organism>
<keyword evidence="4" id="KW-1185">Reference proteome</keyword>
<sequence>MYTFSDIELLLVLDTLKIFEASKDAFYVTEMVLESNCYSQTERIRLNRMVEEGKIMTFSLEKDFYRFSCKQSIPFPGLHLMDLAAIYHCKLTNGILVERNELIKECAETNGVKALPVNEILNTIVKEQKVMDYIRSL</sequence>
<comment type="caution">
    <text evidence="2">The sequence shown here is derived from an EMBL/GenBank/DDBJ whole genome shotgun (WGS) entry which is preliminary data.</text>
</comment>
<evidence type="ECO:0000313" key="3">
    <source>
        <dbReference type="Proteomes" id="UP000184031"/>
    </source>
</evidence>
<gene>
    <name evidence="1" type="ORF">SAMN04487891_10454</name>
    <name evidence="2" type="ORF">SAMN05216293_2548</name>
</gene>
<reference evidence="2 3" key="1">
    <citation type="submission" date="2016-11" db="EMBL/GenBank/DDBJ databases">
        <authorList>
            <person name="Varghese N."/>
            <person name="Submissions S."/>
        </authorList>
    </citation>
    <scope>NUCLEOTIDE SEQUENCE [LARGE SCALE GENOMIC DNA]</scope>
    <source>
        <strain evidence="2 3">CGMCC 1.12174</strain>
        <strain evidence="1 4">DSM 26351</strain>
    </source>
</reference>
<proteinExistence type="predicted"/>
<dbReference type="OrthoDB" id="1443123at2"/>
<dbReference type="RefSeq" id="WP_072880360.1">
    <property type="nucleotide sequence ID" value="NZ_FOKU01000004.1"/>
</dbReference>
<protein>
    <recommendedName>
        <fullName evidence="5">PIN domain-containing protein</fullName>
    </recommendedName>
</protein>
<dbReference type="EMBL" id="FRAT01000006">
    <property type="protein sequence ID" value="SHL04385.1"/>
    <property type="molecule type" value="Genomic_DNA"/>
</dbReference>
<dbReference type="EMBL" id="FOKU01000004">
    <property type="protein sequence ID" value="SFB95428.1"/>
    <property type="molecule type" value="Genomic_DNA"/>
</dbReference>
<name>A0A1M6XEZ5_9FLAO</name>
<evidence type="ECO:0000313" key="2">
    <source>
        <dbReference type="EMBL" id="SHL04385.1"/>
    </source>
</evidence>
<evidence type="ECO:0000313" key="4">
    <source>
        <dbReference type="Proteomes" id="UP000198940"/>
    </source>
</evidence>
<evidence type="ECO:0008006" key="5">
    <source>
        <dbReference type="Google" id="ProtNLM"/>
    </source>
</evidence>
<dbReference type="AlphaFoldDB" id="A0A1M6XEZ5"/>
<dbReference type="STRING" id="1055723.SAMN05216293_2548"/>
<dbReference type="Proteomes" id="UP000198940">
    <property type="component" value="Unassembled WGS sequence"/>
</dbReference>
<evidence type="ECO:0000313" key="1">
    <source>
        <dbReference type="EMBL" id="SFB95428.1"/>
    </source>
</evidence>
<accession>A0A1M6XEZ5</accession>